<evidence type="ECO:0000313" key="2">
    <source>
        <dbReference type="Proteomes" id="UP000264541"/>
    </source>
</evidence>
<proteinExistence type="predicted"/>
<accession>A0A372LMV9</accession>
<protein>
    <submittedName>
        <fullName evidence="1">Stage V sporulation protein AE</fullName>
    </submittedName>
</protein>
<dbReference type="AlphaFoldDB" id="A0A372LMV9"/>
<dbReference type="Pfam" id="PF14097">
    <property type="entry name" value="SpoVAE"/>
    <property type="match status" value="1"/>
</dbReference>
<keyword evidence="2" id="KW-1185">Reference proteome</keyword>
<evidence type="ECO:0000313" key="1">
    <source>
        <dbReference type="EMBL" id="RFU67784.1"/>
    </source>
</evidence>
<reference evidence="1 2" key="1">
    <citation type="submission" date="2018-08" db="EMBL/GenBank/DDBJ databases">
        <title>Bacillus chawlae sp. nov., Bacillus glennii sp. nov., and Bacillus saganii sp. nov. Isolated from the Vehicle Assembly Building at Kennedy Space Center where the Viking Spacecraft were Assembled.</title>
        <authorList>
            <person name="Seuylemezian A."/>
            <person name="Vaishampayan P."/>
        </authorList>
    </citation>
    <scope>NUCLEOTIDE SEQUENCE [LARGE SCALE GENOMIC DNA]</scope>
    <source>
        <strain evidence="1 2">V47-23a</strain>
    </source>
</reference>
<dbReference type="Proteomes" id="UP000264541">
    <property type="component" value="Unassembled WGS sequence"/>
</dbReference>
<dbReference type="EMBL" id="QVTE01000039">
    <property type="protein sequence ID" value="RFU67784.1"/>
    <property type="molecule type" value="Genomic_DNA"/>
</dbReference>
<name>A0A372LMV9_9BACI</name>
<dbReference type="InterPro" id="IPR025914">
    <property type="entry name" value="SpoVAE"/>
</dbReference>
<organism evidence="1 2">
    <name type="scientific">Peribacillus saganii</name>
    <dbReference type="NCBI Taxonomy" id="2303992"/>
    <lineage>
        <taxon>Bacteria</taxon>
        <taxon>Bacillati</taxon>
        <taxon>Bacillota</taxon>
        <taxon>Bacilli</taxon>
        <taxon>Bacillales</taxon>
        <taxon>Bacillaceae</taxon>
        <taxon>Peribacillus</taxon>
    </lineage>
</organism>
<dbReference type="RefSeq" id="WP_117327312.1">
    <property type="nucleotide sequence ID" value="NZ_QVTE01000039.1"/>
</dbReference>
<comment type="caution">
    <text evidence="1">The sequence shown here is derived from an EMBL/GenBank/DDBJ whole genome shotgun (WGS) entry which is preliminary data.</text>
</comment>
<gene>
    <name evidence="1" type="ORF">D0469_13735</name>
</gene>
<sequence length="203" mass="22410">MAEKRKVILVADGDEYAKRTLERVSADLNCRCISMSQGNPSVLSGPQLVQLIKKAAHDPVLVMFDDCGYVGEGAGEIAMRYVAGHEDIEVLGIIAVASKTHHREWTKVDVCIDRDCQLTEFGVDKYGAREQELGRITGDTVYCVDQLNAPVVVGIGDIGKMSRRDYYKIGSPVTRLAIEIILERSGYNGYKTANNDTDSETHR</sequence>
<dbReference type="OrthoDB" id="1679631at2"/>